<keyword evidence="2" id="KW-1185">Reference proteome</keyword>
<proteinExistence type="predicted"/>
<sequence>MAYNKRKTTIEFAKDNKEIIFTNYEEAKQFINRVKQEHRWAASYKFSIMKSE</sequence>
<reference evidence="2" key="1">
    <citation type="journal article" date="2019" name="Int. J. Syst. Evol. Microbiol.">
        <title>The Global Catalogue of Microorganisms (GCM) 10K type strain sequencing project: providing services to taxonomists for standard genome sequencing and annotation.</title>
        <authorList>
            <consortium name="The Broad Institute Genomics Platform"/>
            <consortium name="The Broad Institute Genome Sequencing Center for Infectious Disease"/>
            <person name="Wu L."/>
            <person name="Ma J."/>
        </authorList>
    </citation>
    <scope>NUCLEOTIDE SEQUENCE [LARGE SCALE GENOMIC DNA]</scope>
    <source>
        <strain evidence="2">CGMCC 4.1621</strain>
    </source>
</reference>
<evidence type="ECO:0000313" key="2">
    <source>
        <dbReference type="Proteomes" id="UP001596410"/>
    </source>
</evidence>
<comment type="caution">
    <text evidence="1">The sequence shown here is derived from an EMBL/GenBank/DDBJ whole genome shotgun (WGS) entry which is preliminary data.</text>
</comment>
<protein>
    <recommendedName>
        <fullName evidence="3">Phage protein</fullName>
    </recommendedName>
</protein>
<evidence type="ECO:0000313" key="1">
    <source>
        <dbReference type="EMBL" id="MFC7062987.1"/>
    </source>
</evidence>
<organism evidence="1 2">
    <name type="scientific">Halobacillus seohaensis</name>
    <dbReference type="NCBI Taxonomy" id="447421"/>
    <lineage>
        <taxon>Bacteria</taxon>
        <taxon>Bacillati</taxon>
        <taxon>Bacillota</taxon>
        <taxon>Bacilli</taxon>
        <taxon>Bacillales</taxon>
        <taxon>Bacillaceae</taxon>
        <taxon>Halobacillus</taxon>
    </lineage>
</organism>
<evidence type="ECO:0008006" key="3">
    <source>
        <dbReference type="Google" id="ProtNLM"/>
    </source>
</evidence>
<dbReference type="RefSeq" id="WP_204711659.1">
    <property type="nucleotide sequence ID" value="NZ_JBHSZV010000036.1"/>
</dbReference>
<dbReference type="Proteomes" id="UP001596410">
    <property type="component" value="Unassembled WGS sequence"/>
</dbReference>
<accession>A0ABW2ER32</accession>
<dbReference type="EMBL" id="JBHSZV010000036">
    <property type="protein sequence ID" value="MFC7062987.1"/>
    <property type="molecule type" value="Genomic_DNA"/>
</dbReference>
<gene>
    <name evidence="1" type="ORF">ACFQIC_14230</name>
</gene>
<name>A0ABW2ER32_9BACI</name>